<dbReference type="InterPro" id="IPR038765">
    <property type="entry name" value="Papain-like_cys_pep_sf"/>
</dbReference>
<dbReference type="EMBL" id="LXTC01000007">
    <property type="protein sequence ID" value="OBA19173.1"/>
    <property type="molecule type" value="Genomic_DNA"/>
</dbReference>
<keyword evidence="8" id="KW-1185">Reference proteome</keyword>
<dbReference type="PANTHER" id="PTHR46468">
    <property type="entry name" value="SENTRIN-SPECIFIC PROTEASE 8"/>
    <property type="match status" value="1"/>
</dbReference>
<proteinExistence type="inferred from homology"/>
<dbReference type="InterPro" id="IPR003653">
    <property type="entry name" value="Peptidase_C48_C"/>
</dbReference>
<accession>A0A1A0H5I0</accession>
<dbReference type="Pfam" id="PF02902">
    <property type="entry name" value="Peptidase_C48"/>
    <property type="match status" value="1"/>
</dbReference>
<evidence type="ECO:0000256" key="1">
    <source>
        <dbReference type="ARBA" id="ARBA00005234"/>
    </source>
</evidence>
<dbReference type="GO" id="GO:0000338">
    <property type="term" value="P:protein deneddylation"/>
    <property type="evidence" value="ECO:0007669"/>
    <property type="project" value="TreeGrafter"/>
</dbReference>
<dbReference type="InterPro" id="IPR044613">
    <property type="entry name" value="Nep1/2-like"/>
</dbReference>
<evidence type="ECO:0000313" key="7">
    <source>
        <dbReference type="EMBL" id="OBA19173.1"/>
    </source>
</evidence>
<evidence type="ECO:0000313" key="8">
    <source>
        <dbReference type="Proteomes" id="UP000092555"/>
    </source>
</evidence>
<evidence type="ECO:0000259" key="6">
    <source>
        <dbReference type="PROSITE" id="PS50600"/>
    </source>
</evidence>
<dbReference type="STRING" id="869754.A0A1A0H5I0"/>
<dbReference type="Proteomes" id="UP000092555">
    <property type="component" value="Unassembled WGS sequence"/>
</dbReference>
<evidence type="ECO:0000256" key="5">
    <source>
        <dbReference type="SAM" id="MobiDB-lite"/>
    </source>
</evidence>
<reference evidence="7 8" key="1">
    <citation type="submission" date="2016-05" db="EMBL/GenBank/DDBJ databases">
        <title>Comparative genomics of biotechnologically important yeasts.</title>
        <authorList>
            <consortium name="DOE Joint Genome Institute"/>
            <person name="Riley R."/>
            <person name="Haridas S."/>
            <person name="Wolfe K.H."/>
            <person name="Lopes M.R."/>
            <person name="Hittinger C.T."/>
            <person name="Goker M."/>
            <person name="Salamov A."/>
            <person name="Wisecaver J."/>
            <person name="Long T.M."/>
            <person name="Aerts A.L."/>
            <person name="Barry K."/>
            <person name="Choi C."/>
            <person name="Clum A."/>
            <person name="Coughlan A.Y."/>
            <person name="Deshpande S."/>
            <person name="Douglass A.P."/>
            <person name="Hanson S.J."/>
            <person name="Klenk H.-P."/>
            <person name="LaButti K."/>
            <person name="Lapidus A."/>
            <person name="Lindquist E."/>
            <person name="Lipzen A."/>
            <person name="Meier-kolthoff J.P."/>
            <person name="Ohm R.A."/>
            <person name="Otillar R.P."/>
            <person name="Pangilinan J."/>
            <person name="Peng Y."/>
            <person name="Rokas A."/>
            <person name="Rosa C.A."/>
            <person name="Scheuner C."/>
            <person name="Sibirny A.A."/>
            <person name="Slot J.C."/>
            <person name="Stielow J.B."/>
            <person name="Sun H."/>
            <person name="Kurtzman C.P."/>
            <person name="Blackwell M."/>
            <person name="Grigoriev I.V."/>
            <person name="Jeffries T.W."/>
        </authorList>
    </citation>
    <scope>NUCLEOTIDE SEQUENCE [LARGE SCALE GENOMIC DNA]</scope>
    <source>
        <strain evidence="7 8">NRRL YB-4993</strain>
    </source>
</reference>
<keyword evidence="4" id="KW-0788">Thiol protease</keyword>
<evidence type="ECO:0000256" key="4">
    <source>
        <dbReference type="ARBA" id="ARBA00022807"/>
    </source>
</evidence>
<evidence type="ECO:0000256" key="2">
    <source>
        <dbReference type="ARBA" id="ARBA00022670"/>
    </source>
</evidence>
<dbReference type="GeneID" id="30031034"/>
<organism evidence="7 8">
    <name type="scientific">Metschnikowia bicuspidata var. bicuspidata NRRL YB-4993</name>
    <dbReference type="NCBI Taxonomy" id="869754"/>
    <lineage>
        <taxon>Eukaryota</taxon>
        <taxon>Fungi</taxon>
        <taxon>Dikarya</taxon>
        <taxon>Ascomycota</taxon>
        <taxon>Saccharomycotina</taxon>
        <taxon>Pichiomycetes</taxon>
        <taxon>Metschnikowiaceae</taxon>
        <taxon>Metschnikowia</taxon>
    </lineage>
</organism>
<dbReference type="PANTHER" id="PTHR46468:SF1">
    <property type="entry name" value="SENTRIN-SPECIFIC PROTEASE 8"/>
    <property type="match status" value="1"/>
</dbReference>
<dbReference type="RefSeq" id="XP_018709705.1">
    <property type="nucleotide sequence ID" value="XM_018858058.1"/>
</dbReference>
<keyword evidence="2" id="KW-0645">Protease</keyword>
<feature type="domain" description="Ubiquitin-like protease family profile" evidence="6">
    <location>
        <begin position="138"/>
        <end position="313"/>
    </location>
</feature>
<dbReference type="AlphaFoldDB" id="A0A1A0H5I0"/>
<comment type="caution">
    <text evidence="7">The sequence shown here is derived from an EMBL/GenBank/DDBJ whole genome shotgun (WGS) entry which is preliminary data.</text>
</comment>
<sequence length="429" mass="48990">MLYVLNPYKGLCFSPEAHKEQQPVHSDGLDQFDWSSVLPEIEIEISPSPPDEGTGQPRKKGKEARKERKEAKIQRKALHIAHVAHDKLARAGLTSSSSSDMEDFNPYLAKKRITDLYSQITRTTKGEEDTMLFQFGLVDLYKSDVSYLMPGQWLNDNNISLVYEMIIKYFLKGEDFGFHIHLIFPALTQLFLHFPVEEDLQGILPMKDLAKLKMVFFPFNFIDTDDYVDLEDVNNGDHWALCVLSIPARKLFVYDSMGFDGENDDKLLRKLASRLQKALFKPNEKITIVNKQCDQQENFDDCGVFLIMFSCYLISQLMSGEPTDLDLADVKFNPMLARLKITEIIHKLSLEAQKKKGDGLCLESFTSCKIFLNHKCLHVCSSSLGISSVVKVLEFVLQIHLPCFIIKRKIIEGILALMEENVGLTQTKY</sequence>
<dbReference type="PROSITE" id="PS50600">
    <property type="entry name" value="ULP_PROTEASE"/>
    <property type="match status" value="1"/>
</dbReference>
<evidence type="ECO:0000256" key="3">
    <source>
        <dbReference type="ARBA" id="ARBA00022801"/>
    </source>
</evidence>
<dbReference type="GO" id="GO:0006508">
    <property type="term" value="P:proteolysis"/>
    <property type="evidence" value="ECO:0007669"/>
    <property type="project" value="UniProtKB-KW"/>
</dbReference>
<dbReference type="GO" id="GO:0008234">
    <property type="term" value="F:cysteine-type peptidase activity"/>
    <property type="evidence" value="ECO:0007669"/>
    <property type="project" value="UniProtKB-KW"/>
</dbReference>
<keyword evidence="3" id="KW-0378">Hydrolase</keyword>
<dbReference type="GO" id="GO:0019784">
    <property type="term" value="F:deNEDDylase activity"/>
    <property type="evidence" value="ECO:0007669"/>
    <property type="project" value="InterPro"/>
</dbReference>
<comment type="similarity">
    <text evidence="1">Belongs to the peptidase C48 family.</text>
</comment>
<name>A0A1A0H5I0_9ASCO</name>
<dbReference type="SUPFAM" id="SSF54001">
    <property type="entry name" value="Cysteine proteinases"/>
    <property type="match status" value="1"/>
</dbReference>
<feature type="region of interest" description="Disordered" evidence="5">
    <location>
        <begin position="44"/>
        <end position="69"/>
    </location>
</feature>
<dbReference type="Gene3D" id="3.40.395.10">
    <property type="entry name" value="Adenoviral Proteinase, Chain A"/>
    <property type="match status" value="1"/>
</dbReference>
<dbReference type="OrthoDB" id="5065855at2759"/>
<gene>
    <name evidence="7" type="ORF">METBIDRAFT_46597</name>
</gene>
<protein>
    <submittedName>
        <fullName evidence="7">Cysteine proteinase</fullName>
    </submittedName>
</protein>